<proteinExistence type="predicted"/>
<dbReference type="EMBL" id="GBXM01012087">
    <property type="protein sequence ID" value="JAH96490.1"/>
    <property type="molecule type" value="Transcribed_RNA"/>
</dbReference>
<sequence>MYFSRPVPVLSTHKGQCLPIVKWEKVRNTRHKLNVRNRNLHHILSLNGSVFCKMSSSGLMILF</sequence>
<reference evidence="1" key="1">
    <citation type="submission" date="2014-11" db="EMBL/GenBank/DDBJ databases">
        <authorList>
            <person name="Amaro Gonzalez C."/>
        </authorList>
    </citation>
    <scope>NUCLEOTIDE SEQUENCE</scope>
</reference>
<name>A0A0E9X3M7_ANGAN</name>
<organism evidence="1">
    <name type="scientific">Anguilla anguilla</name>
    <name type="common">European freshwater eel</name>
    <name type="synonym">Muraena anguilla</name>
    <dbReference type="NCBI Taxonomy" id="7936"/>
    <lineage>
        <taxon>Eukaryota</taxon>
        <taxon>Metazoa</taxon>
        <taxon>Chordata</taxon>
        <taxon>Craniata</taxon>
        <taxon>Vertebrata</taxon>
        <taxon>Euteleostomi</taxon>
        <taxon>Actinopterygii</taxon>
        <taxon>Neopterygii</taxon>
        <taxon>Teleostei</taxon>
        <taxon>Anguilliformes</taxon>
        <taxon>Anguillidae</taxon>
        <taxon>Anguilla</taxon>
    </lineage>
</organism>
<reference evidence="1" key="2">
    <citation type="journal article" date="2015" name="Fish Shellfish Immunol.">
        <title>Early steps in the European eel (Anguilla anguilla)-Vibrio vulnificus interaction in the gills: Role of the RtxA13 toxin.</title>
        <authorList>
            <person name="Callol A."/>
            <person name="Pajuelo D."/>
            <person name="Ebbesson L."/>
            <person name="Teles M."/>
            <person name="MacKenzie S."/>
            <person name="Amaro C."/>
        </authorList>
    </citation>
    <scope>NUCLEOTIDE SEQUENCE</scope>
</reference>
<dbReference type="AlphaFoldDB" id="A0A0E9X3M7"/>
<evidence type="ECO:0000313" key="1">
    <source>
        <dbReference type="EMBL" id="JAH96490.1"/>
    </source>
</evidence>
<protein>
    <submittedName>
        <fullName evidence="1">Uncharacterized protein</fullName>
    </submittedName>
</protein>
<accession>A0A0E9X3M7</accession>